<proteinExistence type="predicted"/>
<accession>A0A933MJW8</accession>
<comment type="caution">
    <text evidence="2">The sequence shown here is derived from an EMBL/GenBank/DDBJ whole genome shotgun (WGS) entry which is preliminary data.</text>
</comment>
<protein>
    <submittedName>
        <fullName evidence="2">Uncharacterized protein</fullName>
    </submittedName>
</protein>
<feature type="transmembrane region" description="Helical" evidence="1">
    <location>
        <begin position="181"/>
        <end position="202"/>
    </location>
</feature>
<evidence type="ECO:0000313" key="2">
    <source>
        <dbReference type="EMBL" id="MBI4726125.1"/>
    </source>
</evidence>
<reference evidence="2" key="1">
    <citation type="submission" date="2020-07" db="EMBL/GenBank/DDBJ databases">
        <title>Huge and variable diversity of episymbiotic CPR bacteria and DPANN archaea in groundwater ecosystems.</title>
        <authorList>
            <person name="He C.Y."/>
            <person name="Keren R."/>
            <person name="Whittaker M."/>
            <person name="Farag I.F."/>
            <person name="Doudna J."/>
            <person name="Cate J.H.D."/>
            <person name="Banfield J.F."/>
        </authorList>
    </citation>
    <scope>NUCLEOTIDE SEQUENCE</scope>
    <source>
        <strain evidence="2">NC_groundwater_1520_Pr4_B-0.1um_53_5</strain>
    </source>
</reference>
<sequence>MKKQLPLIIVLVLGTTMALQFFIPSHISTVAYETLNRWIIVIAAFAIALAVGSLISHHLIKIKRRKSGWWNSYVTLIGLAAMALLGILGKINGLNWMSAFYYKLFKYVQAPMDSAMFAILAFYMASAAYRAFRARSKEATLLLMSGFIVMLGVIPFGSLVWDKIPNISEWIMMVPNMASKRGILFGVGLGMTATSLKIILGIERNWLGGGGK</sequence>
<feature type="transmembrane region" description="Helical" evidence="1">
    <location>
        <begin position="72"/>
        <end position="94"/>
    </location>
</feature>
<keyword evidence="1" id="KW-0472">Membrane</keyword>
<organism evidence="2 3">
    <name type="scientific">candidate division TA06 bacterium</name>
    <dbReference type="NCBI Taxonomy" id="2250710"/>
    <lineage>
        <taxon>Bacteria</taxon>
        <taxon>Bacteria division TA06</taxon>
    </lineage>
</organism>
<name>A0A933MJW8_UNCT6</name>
<feature type="transmembrane region" description="Helical" evidence="1">
    <location>
        <begin position="114"/>
        <end position="132"/>
    </location>
</feature>
<evidence type="ECO:0000256" key="1">
    <source>
        <dbReference type="SAM" id="Phobius"/>
    </source>
</evidence>
<feature type="transmembrane region" description="Helical" evidence="1">
    <location>
        <begin position="38"/>
        <end position="60"/>
    </location>
</feature>
<keyword evidence="1" id="KW-0812">Transmembrane</keyword>
<feature type="transmembrane region" description="Helical" evidence="1">
    <location>
        <begin position="139"/>
        <end position="161"/>
    </location>
</feature>
<dbReference type="AlphaFoldDB" id="A0A933MJW8"/>
<gene>
    <name evidence="2" type="ORF">HY768_02685</name>
</gene>
<dbReference type="Proteomes" id="UP000736328">
    <property type="component" value="Unassembled WGS sequence"/>
</dbReference>
<keyword evidence="1" id="KW-1133">Transmembrane helix</keyword>
<dbReference type="EMBL" id="JACQXR010000033">
    <property type="protein sequence ID" value="MBI4726125.1"/>
    <property type="molecule type" value="Genomic_DNA"/>
</dbReference>
<evidence type="ECO:0000313" key="3">
    <source>
        <dbReference type="Proteomes" id="UP000736328"/>
    </source>
</evidence>